<dbReference type="AlphaFoldDB" id="X6P9K2"/>
<evidence type="ECO:0000313" key="2">
    <source>
        <dbReference type="Proteomes" id="UP000023152"/>
    </source>
</evidence>
<organism evidence="1 2">
    <name type="scientific">Reticulomyxa filosa</name>
    <dbReference type="NCBI Taxonomy" id="46433"/>
    <lineage>
        <taxon>Eukaryota</taxon>
        <taxon>Sar</taxon>
        <taxon>Rhizaria</taxon>
        <taxon>Retaria</taxon>
        <taxon>Foraminifera</taxon>
        <taxon>Monothalamids</taxon>
        <taxon>Reticulomyxidae</taxon>
        <taxon>Reticulomyxa</taxon>
    </lineage>
</organism>
<evidence type="ECO:0000313" key="1">
    <source>
        <dbReference type="EMBL" id="ETO34749.1"/>
    </source>
</evidence>
<reference evidence="1 2" key="1">
    <citation type="journal article" date="2013" name="Curr. Biol.">
        <title>The Genome of the Foraminiferan Reticulomyxa filosa.</title>
        <authorList>
            <person name="Glockner G."/>
            <person name="Hulsmann N."/>
            <person name="Schleicher M."/>
            <person name="Noegel A.A."/>
            <person name="Eichinger L."/>
            <person name="Gallinger C."/>
            <person name="Pawlowski J."/>
            <person name="Sierra R."/>
            <person name="Euteneuer U."/>
            <person name="Pillet L."/>
            <person name="Moustafa A."/>
            <person name="Platzer M."/>
            <person name="Groth M."/>
            <person name="Szafranski K."/>
            <person name="Schliwa M."/>
        </authorList>
    </citation>
    <scope>NUCLEOTIDE SEQUENCE [LARGE SCALE GENOMIC DNA]</scope>
</reference>
<gene>
    <name evidence="1" type="ORF">RFI_02339</name>
</gene>
<dbReference type="Proteomes" id="UP000023152">
    <property type="component" value="Unassembled WGS sequence"/>
</dbReference>
<accession>X6P9K2</accession>
<comment type="caution">
    <text evidence="1">The sequence shown here is derived from an EMBL/GenBank/DDBJ whole genome shotgun (WGS) entry which is preliminary data.</text>
</comment>
<sequence>MNIILCVNSRSKLEKENMFVIQITNFLSLFACLIKKGVCCETEGFIGYFKRERFRLKKMSDYNVSTFSNNHATSNWSIDGYNIPRVEKKEVIDRTSSGLPLRLKDSSCLSKSNSKDKVKWSQSQLVELFVLTCGVILLEYVDLSTCEYLLQVYRSMLSQKTLPLIKSNDRRWNMYQAKIAHGFDVFRKQRVKIWRDEKTQYLPKLSYFNILNQFFENKRNKTARSNKFAHQFFFQLLFCSDYSLQMLSEIHTTTCGKVWCFNPHSLTLKNAAANSDHTITQKSAAILVSKILLKPDVTLGAIKRSIAKIPKWSQLHNGTIVDDGRGVRIKLSTECQPLMFYVQDKKKVFYCHGVVREFETLSEVVDTYSHLRGVPDSNNSLFSSSLYEHWNNYLFASTLLGIQQLLIFDCICIGQNLSKCKYFIIVAVTYNDMALVWTEQLSMNAITSHKNNYYL</sequence>
<protein>
    <submittedName>
        <fullName evidence="1">Uncharacterized protein</fullName>
    </submittedName>
</protein>
<keyword evidence="2" id="KW-1185">Reference proteome</keyword>
<proteinExistence type="predicted"/>
<dbReference type="EMBL" id="ASPP01002307">
    <property type="protein sequence ID" value="ETO34749.1"/>
    <property type="molecule type" value="Genomic_DNA"/>
</dbReference>
<name>X6P9K2_RETFI</name>